<gene>
    <name evidence="6" type="ORF">HDA37_005803</name>
</gene>
<evidence type="ECO:0000256" key="2">
    <source>
        <dbReference type="ARBA" id="ARBA00022692"/>
    </source>
</evidence>
<evidence type="ECO:0000256" key="1">
    <source>
        <dbReference type="ARBA" id="ARBA00004127"/>
    </source>
</evidence>
<dbReference type="Proteomes" id="UP000549695">
    <property type="component" value="Unassembled WGS sequence"/>
</dbReference>
<feature type="transmembrane region" description="Helical" evidence="5">
    <location>
        <begin position="53"/>
        <end position="70"/>
    </location>
</feature>
<keyword evidence="4 5" id="KW-0472">Membrane</keyword>
<evidence type="ECO:0000313" key="7">
    <source>
        <dbReference type="Proteomes" id="UP000549695"/>
    </source>
</evidence>
<accession>A0A852W978</accession>
<protein>
    <submittedName>
        <fullName evidence="6">Protein-S-isoprenylcysteine O-methyltransferase Ste14</fullName>
    </submittedName>
</protein>
<proteinExistence type="predicted"/>
<sequence length="145" mass="15729">MLVQHLRAILLGPVTVTITITIIIPLVIVTIMGSAPGRSQSGTRLPGPDCRRLLIAGGVAMLAWTIRLFAREGEGTLSPQDPPRTLVVHGPYRHVRHPMFSGVLAILVGETIATRSLSLLAWLVVFALFVTIMVPRVEEPRLARG</sequence>
<comment type="subcellular location">
    <subcellularLocation>
        <location evidence="1">Endomembrane system</location>
        <topology evidence="1">Multi-pass membrane protein</topology>
    </subcellularLocation>
</comment>
<comment type="caution">
    <text evidence="6">The sequence shown here is derived from an EMBL/GenBank/DDBJ whole genome shotgun (WGS) entry which is preliminary data.</text>
</comment>
<dbReference type="Pfam" id="PF04191">
    <property type="entry name" value="PEMT"/>
    <property type="match status" value="1"/>
</dbReference>
<reference evidence="6 7" key="1">
    <citation type="submission" date="2020-07" db="EMBL/GenBank/DDBJ databases">
        <title>Sequencing the genomes of 1000 actinobacteria strains.</title>
        <authorList>
            <person name="Klenk H.-P."/>
        </authorList>
    </citation>
    <scope>NUCLEOTIDE SEQUENCE [LARGE SCALE GENOMIC DNA]</scope>
    <source>
        <strain evidence="6 7">DSM 44749</strain>
    </source>
</reference>
<feature type="transmembrane region" description="Helical" evidence="5">
    <location>
        <begin position="119"/>
        <end position="137"/>
    </location>
</feature>
<dbReference type="InterPro" id="IPR007318">
    <property type="entry name" value="Phopholipid_MeTrfase"/>
</dbReference>
<dbReference type="EMBL" id="JACCCZ010000002">
    <property type="protein sequence ID" value="NYG05449.1"/>
    <property type="molecule type" value="Genomic_DNA"/>
</dbReference>
<dbReference type="RefSeq" id="WP_179763223.1">
    <property type="nucleotide sequence ID" value="NZ_BAAAJZ010000016.1"/>
</dbReference>
<evidence type="ECO:0000256" key="5">
    <source>
        <dbReference type="SAM" id="Phobius"/>
    </source>
</evidence>
<keyword evidence="2 5" id="KW-0812">Transmembrane</keyword>
<dbReference type="Gene3D" id="1.20.120.1630">
    <property type="match status" value="1"/>
</dbReference>
<organism evidence="6 7">
    <name type="scientific">Pseudonocardia alni</name>
    <name type="common">Amycolata alni</name>
    <dbReference type="NCBI Taxonomy" id="33907"/>
    <lineage>
        <taxon>Bacteria</taxon>
        <taxon>Bacillati</taxon>
        <taxon>Actinomycetota</taxon>
        <taxon>Actinomycetes</taxon>
        <taxon>Pseudonocardiales</taxon>
        <taxon>Pseudonocardiaceae</taxon>
        <taxon>Pseudonocardia</taxon>
    </lineage>
</organism>
<evidence type="ECO:0000313" key="6">
    <source>
        <dbReference type="EMBL" id="NYG05449.1"/>
    </source>
</evidence>
<dbReference type="GeneID" id="98055343"/>
<dbReference type="GO" id="GO:0012505">
    <property type="term" value="C:endomembrane system"/>
    <property type="evidence" value="ECO:0007669"/>
    <property type="project" value="UniProtKB-SubCell"/>
</dbReference>
<evidence type="ECO:0000256" key="4">
    <source>
        <dbReference type="ARBA" id="ARBA00023136"/>
    </source>
</evidence>
<evidence type="ECO:0000256" key="3">
    <source>
        <dbReference type="ARBA" id="ARBA00022989"/>
    </source>
</evidence>
<keyword evidence="7" id="KW-1185">Reference proteome</keyword>
<keyword evidence="3 5" id="KW-1133">Transmembrane helix</keyword>
<dbReference type="AlphaFoldDB" id="A0A852W978"/>
<name>A0A852W978_PSEA5</name>
<feature type="transmembrane region" description="Helical" evidence="5">
    <location>
        <begin position="6"/>
        <end position="32"/>
    </location>
</feature>